<keyword evidence="2" id="KW-1185">Reference proteome</keyword>
<dbReference type="AlphaFoldDB" id="A0A177CG90"/>
<dbReference type="GeneID" id="28765489"/>
<reference evidence="1 2" key="1">
    <citation type="submission" date="2016-05" db="EMBL/GenBank/DDBJ databases">
        <title>Comparative analysis of secretome profiles of manganese(II)-oxidizing ascomycete fungi.</title>
        <authorList>
            <consortium name="DOE Joint Genome Institute"/>
            <person name="Zeiner C.A."/>
            <person name="Purvine S.O."/>
            <person name="Zink E.M."/>
            <person name="Wu S."/>
            <person name="Pasa-Tolic L."/>
            <person name="Chaput D.L."/>
            <person name="Haridas S."/>
            <person name="Grigoriev I.V."/>
            <person name="Santelli C.M."/>
            <person name="Hansel C.M."/>
        </authorList>
    </citation>
    <scope>NUCLEOTIDE SEQUENCE [LARGE SCALE GENOMIC DNA]</scope>
    <source>
        <strain evidence="1 2">AP3s5-JAC2a</strain>
    </source>
</reference>
<name>A0A177CG90_9PLEO</name>
<proteinExistence type="predicted"/>
<dbReference type="Proteomes" id="UP000077069">
    <property type="component" value="Unassembled WGS sequence"/>
</dbReference>
<dbReference type="EMBL" id="KV441552">
    <property type="protein sequence ID" value="OAG06366.1"/>
    <property type="molecule type" value="Genomic_DNA"/>
</dbReference>
<accession>A0A177CG90</accession>
<evidence type="ECO:0000313" key="2">
    <source>
        <dbReference type="Proteomes" id="UP000077069"/>
    </source>
</evidence>
<sequence>MVGGNAADVTSSPFTSQIFVQPIRPAPPIPRPYYSVQVGEQVIVKAVHKSKRNSADDRIIEQVSPTAVEHAAYLLNRVAHMLDRVLVHGAPILFEGLEEVASKIELNIRARSDVLQRYVEVDDEAEAADLGRKMNDMTAFVHEVLSSYANEKCYGSCVVFADL</sequence>
<evidence type="ECO:0000313" key="1">
    <source>
        <dbReference type="EMBL" id="OAG06366.1"/>
    </source>
</evidence>
<gene>
    <name evidence="1" type="ORF">CC84DRAFT_1205877</name>
</gene>
<dbReference type="InParanoid" id="A0A177CG90"/>
<protein>
    <submittedName>
        <fullName evidence="1">Uncharacterized protein</fullName>
    </submittedName>
</protein>
<organism evidence="1 2">
    <name type="scientific">Paraphaeosphaeria sporulosa</name>
    <dbReference type="NCBI Taxonomy" id="1460663"/>
    <lineage>
        <taxon>Eukaryota</taxon>
        <taxon>Fungi</taxon>
        <taxon>Dikarya</taxon>
        <taxon>Ascomycota</taxon>
        <taxon>Pezizomycotina</taxon>
        <taxon>Dothideomycetes</taxon>
        <taxon>Pleosporomycetidae</taxon>
        <taxon>Pleosporales</taxon>
        <taxon>Massarineae</taxon>
        <taxon>Didymosphaeriaceae</taxon>
        <taxon>Paraphaeosphaeria</taxon>
    </lineage>
</organism>
<dbReference type="RefSeq" id="XP_018036731.1">
    <property type="nucleotide sequence ID" value="XM_018182003.1"/>
</dbReference>